<dbReference type="PROSITE" id="PS50930">
    <property type="entry name" value="HTH_LYTTR"/>
    <property type="match status" value="1"/>
</dbReference>
<dbReference type="EMBL" id="QBKA01000002">
    <property type="protein sequence ID" value="RDC60608.1"/>
    <property type="molecule type" value="Genomic_DNA"/>
</dbReference>
<dbReference type="AlphaFoldDB" id="A0A369QEA0"/>
<reference evidence="3 4" key="1">
    <citation type="submission" date="2018-04" db="EMBL/GenBank/DDBJ databases">
        <title>Altererythrobacter sp. HME9302 genome sequencing and assembly.</title>
        <authorList>
            <person name="Kang H."/>
            <person name="Kim H."/>
            <person name="Joh K."/>
        </authorList>
    </citation>
    <scope>NUCLEOTIDE SEQUENCE [LARGE SCALE GENOMIC DNA]</scope>
    <source>
        <strain evidence="3 4">HME9302</strain>
    </source>
</reference>
<keyword evidence="1" id="KW-0812">Transmembrane</keyword>
<name>A0A369QEA0_9SPHN</name>
<evidence type="ECO:0000313" key="3">
    <source>
        <dbReference type="EMBL" id="RDC60608.1"/>
    </source>
</evidence>
<keyword evidence="4" id="KW-1185">Reference proteome</keyword>
<evidence type="ECO:0000256" key="1">
    <source>
        <dbReference type="SAM" id="Phobius"/>
    </source>
</evidence>
<dbReference type="InterPro" id="IPR046947">
    <property type="entry name" value="LytR-like"/>
</dbReference>
<feature type="transmembrane region" description="Helical" evidence="1">
    <location>
        <begin position="53"/>
        <end position="71"/>
    </location>
</feature>
<sequence length="275" mass="30214">MRQDKVVQTSASPAPLPAARLLTLLGLGALFSSYLLVFALTRGEPFHTTLWRAAYNVFPAIPLIFGAHALLRTQVWHRSLVVVSAVQVPLALAFSFGWYLGIIVMRDLPSGWVQNGFIVRPFVPIALIWQLFQGLLLYTVVAMASLAAELATRVRVQEALFGKSERVTATNLIVKEGSEHSSVGFDEIIRVSGADEYIEVVLAERSILTTSSLAQIEARLPENLFFRAHRSHIVRFGAIVRSEPAGNGRTTLHLMNGNAVITSRSGTRLLRESAI</sequence>
<feature type="transmembrane region" description="Helical" evidence="1">
    <location>
        <begin position="122"/>
        <end position="148"/>
    </location>
</feature>
<dbReference type="GO" id="GO:0003677">
    <property type="term" value="F:DNA binding"/>
    <property type="evidence" value="ECO:0007669"/>
    <property type="project" value="InterPro"/>
</dbReference>
<feature type="transmembrane region" description="Helical" evidence="1">
    <location>
        <begin position="80"/>
        <end position="102"/>
    </location>
</feature>
<feature type="domain" description="HTH LytTR-type" evidence="2">
    <location>
        <begin position="172"/>
        <end position="275"/>
    </location>
</feature>
<accession>A0A369QEA0</accession>
<gene>
    <name evidence="3" type="ORF">HME9302_01821</name>
</gene>
<organism evidence="3 4">
    <name type="scientific">Alteripontixanthobacter maritimus</name>
    <dbReference type="NCBI Taxonomy" id="2161824"/>
    <lineage>
        <taxon>Bacteria</taxon>
        <taxon>Pseudomonadati</taxon>
        <taxon>Pseudomonadota</taxon>
        <taxon>Alphaproteobacteria</taxon>
        <taxon>Sphingomonadales</taxon>
        <taxon>Erythrobacteraceae</taxon>
        <taxon>Alteripontixanthobacter</taxon>
    </lineage>
</organism>
<dbReference type="InterPro" id="IPR007492">
    <property type="entry name" value="LytTR_DNA-bd_dom"/>
</dbReference>
<dbReference type="PANTHER" id="PTHR37299">
    <property type="entry name" value="TRANSCRIPTIONAL REGULATOR-RELATED"/>
    <property type="match status" value="1"/>
</dbReference>
<dbReference type="SMART" id="SM00850">
    <property type="entry name" value="LytTR"/>
    <property type="match status" value="1"/>
</dbReference>
<evidence type="ECO:0000313" key="4">
    <source>
        <dbReference type="Proteomes" id="UP000253727"/>
    </source>
</evidence>
<dbReference type="Proteomes" id="UP000253727">
    <property type="component" value="Unassembled WGS sequence"/>
</dbReference>
<feature type="transmembrane region" description="Helical" evidence="1">
    <location>
        <begin position="21"/>
        <end position="41"/>
    </location>
</feature>
<proteinExistence type="predicted"/>
<protein>
    <recommendedName>
        <fullName evidence="2">HTH LytTR-type domain-containing protein</fullName>
    </recommendedName>
</protein>
<keyword evidence="1" id="KW-0472">Membrane</keyword>
<dbReference type="Gene3D" id="2.40.50.1020">
    <property type="entry name" value="LytTr DNA-binding domain"/>
    <property type="match status" value="1"/>
</dbReference>
<comment type="caution">
    <text evidence="3">The sequence shown here is derived from an EMBL/GenBank/DDBJ whole genome shotgun (WGS) entry which is preliminary data.</text>
</comment>
<dbReference type="GO" id="GO:0000156">
    <property type="term" value="F:phosphorelay response regulator activity"/>
    <property type="evidence" value="ECO:0007669"/>
    <property type="project" value="InterPro"/>
</dbReference>
<evidence type="ECO:0000259" key="2">
    <source>
        <dbReference type="PROSITE" id="PS50930"/>
    </source>
</evidence>
<dbReference type="Pfam" id="PF04397">
    <property type="entry name" value="LytTR"/>
    <property type="match status" value="1"/>
</dbReference>
<keyword evidence="1" id="KW-1133">Transmembrane helix</keyword>
<dbReference type="PANTHER" id="PTHR37299:SF1">
    <property type="entry name" value="STAGE 0 SPORULATION PROTEIN A HOMOLOG"/>
    <property type="match status" value="1"/>
</dbReference>